<accession>A0AAW0SAM9</accession>
<organism evidence="2 3">
    <name type="scientific">Scylla paramamosain</name>
    <name type="common">Mud crab</name>
    <dbReference type="NCBI Taxonomy" id="85552"/>
    <lineage>
        <taxon>Eukaryota</taxon>
        <taxon>Metazoa</taxon>
        <taxon>Ecdysozoa</taxon>
        <taxon>Arthropoda</taxon>
        <taxon>Crustacea</taxon>
        <taxon>Multicrustacea</taxon>
        <taxon>Malacostraca</taxon>
        <taxon>Eumalacostraca</taxon>
        <taxon>Eucarida</taxon>
        <taxon>Decapoda</taxon>
        <taxon>Pleocyemata</taxon>
        <taxon>Brachyura</taxon>
        <taxon>Eubrachyura</taxon>
        <taxon>Portunoidea</taxon>
        <taxon>Portunidae</taxon>
        <taxon>Portuninae</taxon>
        <taxon>Scylla</taxon>
    </lineage>
</organism>
<name>A0AAW0SAM9_SCYPA</name>
<dbReference type="SUPFAM" id="SSF57302">
    <property type="entry name" value="Snake toxin-like"/>
    <property type="match status" value="1"/>
</dbReference>
<feature type="signal peptide" evidence="1">
    <location>
        <begin position="1"/>
        <end position="19"/>
    </location>
</feature>
<evidence type="ECO:0000256" key="1">
    <source>
        <dbReference type="SAM" id="SignalP"/>
    </source>
</evidence>
<protein>
    <submittedName>
        <fullName evidence="2">Uncharacterized protein</fullName>
    </submittedName>
</protein>
<proteinExistence type="predicted"/>
<reference evidence="2 3" key="1">
    <citation type="submission" date="2023-03" db="EMBL/GenBank/DDBJ databases">
        <title>High-quality genome of Scylla paramamosain provides insights in environmental adaptation.</title>
        <authorList>
            <person name="Zhang L."/>
        </authorList>
    </citation>
    <scope>NUCLEOTIDE SEQUENCE [LARGE SCALE GENOMIC DNA]</scope>
    <source>
        <strain evidence="2">LZ_2023a</strain>
        <tissue evidence="2">Muscle</tissue>
    </source>
</reference>
<sequence length="135" mass="14314">MKGLLVATGVLAAASLTAGLRCWQCTDCDVNKPQVAVCEPNESICLSYRMHDGVMVKDCDVGPSCTSAVGVMNEVICCNTDLCNNGSPRGLVVMLPLVVLGVVAALVHSTTCTCQVFLGKLIHYEAERGCRPLRL</sequence>
<feature type="chain" id="PRO_5043575680" evidence="1">
    <location>
        <begin position="20"/>
        <end position="135"/>
    </location>
</feature>
<evidence type="ECO:0000313" key="3">
    <source>
        <dbReference type="Proteomes" id="UP001487740"/>
    </source>
</evidence>
<dbReference type="AlphaFoldDB" id="A0AAW0SAM9"/>
<keyword evidence="1" id="KW-0732">Signal</keyword>
<evidence type="ECO:0000313" key="2">
    <source>
        <dbReference type="EMBL" id="KAK8372024.1"/>
    </source>
</evidence>
<keyword evidence="3" id="KW-1185">Reference proteome</keyword>
<dbReference type="Proteomes" id="UP001487740">
    <property type="component" value="Unassembled WGS sequence"/>
</dbReference>
<gene>
    <name evidence="2" type="ORF">O3P69_011881</name>
</gene>
<dbReference type="InterPro" id="IPR045860">
    <property type="entry name" value="Snake_toxin-like_sf"/>
</dbReference>
<comment type="caution">
    <text evidence="2">The sequence shown here is derived from an EMBL/GenBank/DDBJ whole genome shotgun (WGS) entry which is preliminary data.</text>
</comment>
<dbReference type="EMBL" id="JARAKH010006375">
    <property type="protein sequence ID" value="KAK8372024.1"/>
    <property type="molecule type" value="Genomic_DNA"/>
</dbReference>